<protein>
    <submittedName>
        <fullName evidence="3">Uncharacterized protein</fullName>
    </submittedName>
</protein>
<feature type="transmembrane region" description="Helical" evidence="2">
    <location>
        <begin position="86"/>
        <end position="106"/>
    </location>
</feature>
<dbReference type="EMBL" id="BNDV01000017">
    <property type="protein sequence ID" value="GHI17618.1"/>
    <property type="molecule type" value="Genomic_DNA"/>
</dbReference>
<evidence type="ECO:0000313" key="3">
    <source>
        <dbReference type="EMBL" id="GHI17618.1"/>
    </source>
</evidence>
<feature type="transmembrane region" description="Helical" evidence="2">
    <location>
        <begin position="46"/>
        <end position="65"/>
    </location>
</feature>
<keyword evidence="2" id="KW-0812">Transmembrane</keyword>
<keyword evidence="2" id="KW-1133">Transmembrane helix</keyword>
<reference evidence="4" key="1">
    <citation type="submission" date="2020-09" db="EMBL/GenBank/DDBJ databases">
        <title>Whole genome shotgun sequence of Streptomyces cinnamonensis NBRC 15873.</title>
        <authorList>
            <person name="Komaki H."/>
            <person name="Tamura T."/>
        </authorList>
    </citation>
    <scope>NUCLEOTIDE SEQUENCE [LARGE SCALE GENOMIC DNA]</scope>
    <source>
        <strain evidence="4">NBRC 15873</strain>
    </source>
</reference>
<comment type="caution">
    <text evidence="3">The sequence shown here is derived from an EMBL/GenBank/DDBJ whole genome shotgun (WGS) entry which is preliminary data.</text>
</comment>
<keyword evidence="2" id="KW-0472">Membrane</keyword>
<keyword evidence="4" id="KW-1185">Reference proteome</keyword>
<evidence type="ECO:0000313" key="4">
    <source>
        <dbReference type="Proteomes" id="UP000660554"/>
    </source>
</evidence>
<accession>A0ABQ3NXW3</accession>
<feature type="transmembrane region" description="Helical" evidence="2">
    <location>
        <begin position="21"/>
        <end position="40"/>
    </location>
</feature>
<proteinExistence type="predicted"/>
<feature type="region of interest" description="Disordered" evidence="1">
    <location>
        <begin position="1"/>
        <end position="21"/>
    </location>
</feature>
<organism evidence="3 4">
    <name type="scientific">Streptomyces virginiae</name>
    <name type="common">Streptomyces cinnamonensis</name>
    <dbReference type="NCBI Taxonomy" id="1961"/>
    <lineage>
        <taxon>Bacteria</taxon>
        <taxon>Bacillati</taxon>
        <taxon>Actinomycetota</taxon>
        <taxon>Actinomycetes</taxon>
        <taxon>Kitasatosporales</taxon>
        <taxon>Streptomycetaceae</taxon>
        <taxon>Streptomyces</taxon>
    </lineage>
</organism>
<dbReference type="GeneID" id="86959093"/>
<gene>
    <name evidence="3" type="ORF">Scinn_70810</name>
</gene>
<name>A0ABQ3NXW3_STRVG</name>
<sequence>MSSLKQDADPAHEEDPRSRGTGSLALGVLAVVAFGCPFLPEALPPLVRFLPLYLVIPLGICAVVWGGPDLWRARRGERPAPVRARIGVLLGTLAVLGPLVWFFFYLGAG</sequence>
<feature type="compositionally biased region" description="Basic and acidic residues" evidence="1">
    <location>
        <begin position="1"/>
        <end position="18"/>
    </location>
</feature>
<dbReference type="RefSeq" id="WP_030658103.1">
    <property type="nucleotide sequence ID" value="NZ_BMRU01000012.1"/>
</dbReference>
<evidence type="ECO:0000256" key="1">
    <source>
        <dbReference type="SAM" id="MobiDB-lite"/>
    </source>
</evidence>
<dbReference type="Proteomes" id="UP000660554">
    <property type="component" value="Unassembled WGS sequence"/>
</dbReference>
<evidence type="ECO:0000256" key="2">
    <source>
        <dbReference type="SAM" id="Phobius"/>
    </source>
</evidence>